<proteinExistence type="predicted"/>
<dbReference type="Gene3D" id="3.90.1200.10">
    <property type="match status" value="1"/>
</dbReference>
<dbReference type="AlphaFoldDB" id="A0A160IN39"/>
<dbReference type="KEGG" id="fpn:ABE65_011975"/>
<evidence type="ECO:0000259" key="1">
    <source>
        <dbReference type="Pfam" id="PF01636"/>
    </source>
</evidence>
<accession>A0A160IN39</accession>
<evidence type="ECO:0000313" key="2">
    <source>
        <dbReference type="EMBL" id="ANC77477.1"/>
    </source>
</evidence>
<sequence>MRNIEEIIEELHLNNIIDHEPTEYKQLSGGTVSELYLLYIDEKKYVVKINEAQVVESEANFLIHYKELNLLPNLIFVEESYDYIVYSFINGSTDYIRGNKKEMLTTLVQGLLNNYKTTSENIGWGWADQPTDSWESFLMNNIMEANKIIDSRLDKGDYDYILNLVPKVSTEKEPFLLHGDFGVHNFIFNDGKLCGVIDPTPVIGDPIYDLIYAFCSSPDDLTKETIDSAVNQFENNKGKNTSHLYEKVMIGLYLRLGTCIKHHPNDFEEYLNAWYYWRNLISKLNKGKR</sequence>
<evidence type="ECO:0000313" key="3">
    <source>
        <dbReference type="Proteomes" id="UP000076623"/>
    </source>
</evidence>
<reference evidence="2 3" key="1">
    <citation type="submission" date="2016-04" db="EMBL/GenBank/DDBJ databases">
        <title>Complete genome sequence of Fictibacillus phosphorivorans G25-29, a strain toxic to nematodes.</title>
        <authorList>
            <person name="Zheng Z."/>
        </authorList>
    </citation>
    <scope>NUCLEOTIDE SEQUENCE [LARGE SCALE GENOMIC DNA]</scope>
    <source>
        <strain evidence="2 3">G25-29</strain>
    </source>
</reference>
<dbReference type="InterPro" id="IPR011009">
    <property type="entry name" value="Kinase-like_dom_sf"/>
</dbReference>
<dbReference type="STRING" id="1221500.ABE65_011975"/>
<protein>
    <recommendedName>
        <fullName evidence="1">Aminoglycoside phosphotransferase domain-containing protein</fullName>
    </recommendedName>
</protein>
<dbReference type="InterPro" id="IPR002575">
    <property type="entry name" value="Aminoglycoside_PTrfase"/>
</dbReference>
<name>A0A160IN39_9BACL</name>
<keyword evidence="3" id="KW-1185">Reference proteome</keyword>
<organism evidence="2 3">
    <name type="scientific">Fictibacillus phosphorivorans</name>
    <dbReference type="NCBI Taxonomy" id="1221500"/>
    <lineage>
        <taxon>Bacteria</taxon>
        <taxon>Bacillati</taxon>
        <taxon>Bacillota</taxon>
        <taxon>Bacilli</taxon>
        <taxon>Bacillales</taxon>
        <taxon>Fictibacillaceae</taxon>
        <taxon>Fictibacillus</taxon>
    </lineage>
</organism>
<feature type="domain" description="Aminoglycoside phosphotransferase" evidence="1">
    <location>
        <begin position="24"/>
        <end position="219"/>
    </location>
</feature>
<dbReference type="SUPFAM" id="SSF56112">
    <property type="entry name" value="Protein kinase-like (PK-like)"/>
    <property type="match status" value="1"/>
</dbReference>
<dbReference type="Proteomes" id="UP000076623">
    <property type="component" value="Chromosome"/>
</dbReference>
<dbReference type="Gene3D" id="3.30.200.150">
    <property type="match status" value="1"/>
</dbReference>
<dbReference type="RefSeq" id="WP_066395166.1">
    <property type="nucleotide sequence ID" value="NZ_CP015378.1"/>
</dbReference>
<dbReference type="EMBL" id="CP015378">
    <property type="protein sequence ID" value="ANC77477.1"/>
    <property type="molecule type" value="Genomic_DNA"/>
</dbReference>
<gene>
    <name evidence="2" type="ORF">ABE65_011975</name>
</gene>
<dbReference type="Pfam" id="PF01636">
    <property type="entry name" value="APH"/>
    <property type="match status" value="1"/>
</dbReference>